<dbReference type="Proteomes" id="UP000683511">
    <property type="component" value="Chromosome"/>
</dbReference>
<dbReference type="RefSeq" id="WP_190601436.1">
    <property type="nucleotide sequence ID" value="NZ_CP021056.1"/>
</dbReference>
<evidence type="ECO:0000313" key="3">
    <source>
        <dbReference type="Proteomes" id="UP000683511"/>
    </source>
</evidence>
<gene>
    <name evidence="2" type="ORF">B6N60_03291</name>
</gene>
<keyword evidence="3" id="KW-1185">Reference proteome</keyword>
<evidence type="ECO:0000313" key="2">
    <source>
        <dbReference type="EMBL" id="QXE24586.1"/>
    </source>
</evidence>
<proteinExistence type="predicted"/>
<dbReference type="EMBL" id="CP021056">
    <property type="protein sequence ID" value="QXE24586.1"/>
    <property type="molecule type" value="Genomic_DNA"/>
</dbReference>
<accession>A0A975Y5U0</accession>
<organism evidence="2 3">
    <name type="scientific">Richelia sinica FACHB-800</name>
    <dbReference type="NCBI Taxonomy" id="1357546"/>
    <lineage>
        <taxon>Bacteria</taxon>
        <taxon>Bacillati</taxon>
        <taxon>Cyanobacteriota</taxon>
        <taxon>Cyanophyceae</taxon>
        <taxon>Nostocales</taxon>
        <taxon>Nostocaceae</taxon>
        <taxon>Richelia</taxon>
    </lineage>
</organism>
<evidence type="ECO:0000256" key="1">
    <source>
        <dbReference type="SAM" id="MobiDB-lite"/>
    </source>
</evidence>
<reference evidence="2" key="1">
    <citation type="submission" date="2017-04" db="EMBL/GenBank/DDBJ databases">
        <title>Genome deletions in a multicellular cyanobacterial endosymbiont for morphological adaptation in marine diatoms.</title>
        <authorList>
            <person name="Wang Y."/>
            <person name="Gao H."/>
            <person name="Li R."/>
            <person name="Xu X."/>
        </authorList>
    </citation>
    <scope>NUCLEOTIDE SEQUENCE</scope>
    <source>
        <strain evidence="2">FACHB 800</strain>
    </source>
</reference>
<feature type="region of interest" description="Disordered" evidence="1">
    <location>
        <begin position="48"/>
        <end position="103"/>
    </location>
</feature>
<dbReference type="KEGG" id="rsin:B6N60_03291"/>
<sequence length="282" mass="31235">MTFMKLQQWLQSLLRLTVQLSPALLGFFILPSQSLAQLSPMTISLKFPQPVDRGAPERTVGGGARFTPGRPPEQISPEPESAPDTLLRPPSPINRTGVSSCSNVEPGKLPLTALMPTRENVGKTVVDNPTLYWYVPPTTAESGELVVMDEANKIIYKRSFLLPKSGGIIKLTIPANAGLKLGQTYRWYFNLVCNSEDRAEDELTNGLIEFTHLGNVLENHLEQASLIKRAEIYAKNYIWYDALDSIARIRGEKAQEWEELLTSVGLGAIAKEPILDPLAPQR</sequence>
<dbReference type="Pfam" id="PF06051">
    <property type="entry name" value="DUF928"/>
    <property type="match status" value="1"/>
</dbReference>
<dbReference type="AlphaFoldDB" id="A0A975Y5U0"/>
<protein>
    <recommendedName>
        <fullName evidence="4">DUF928 domain-containing protein</fullName>
    </recommendedName>
</protein>
<feature type="compositionally biased region" description="Polar residues" evidence="1">
    <location>
        <begin position="93"/>
        <end position="103"/>
    </location>
</feature>
<evidence type="ECO:0008006" key="4">
    <source>
        <dbReference type="Google" id="ProtNLM"/>
    </source>
</evidence>
<dbReference type="InterPro" id="IPR010328">
    <property type="entry name" value="DUF928"/>
</dbReference>
<name>A0A975Y5U0_9NOST</name>